<dbReference type="Gene3D" id="3.40.50.1110">
    <property type="entry name" value="SGNH hydrolase"/>
    <property type="match status" value="1"/>
</dbReference>
<proteinExistence type="predicted"/>
<evidence type="ECO:0000313" key="2">
    <source>
        <dbReference type="EMBL" id="TYC47239.1"/>
    </source>
</evidence>
<keyword evidence="3" id="KW-1185">Reference proteome</keyword>
<dbReference type="OrthoDB" id="9801375at2"/>
<comment type="caution">
    <text evidence="2">The sequence shown here is derived from an EMBL/GenBank/DDBJ whole genome shotgun (WGS) entry which is preliminary data.</text>
</comment>
<reference evidence="2 3" key="1">
    <citation type="submission" date="2019-01" db="EMBL/GenBank/DDBJ databases">
        <title>Leuconostoc litchii sp. nov., a novel lactic acid bacterium isolated from lychee.</title>
        <authorList>
            <person name="Wang L.-T."/>
        </authorList>
    </citation>
    <scope>NUCLEOTIDE SEQUENCE [LARGE SCALE GENOMIC DNA]</scope>
    <source>
        <strain evidence="2 3">MB7</strain>
    </source>
</reference>
<dbReference type="AlphaFoldDB" id="A0A6P2CSM3"/>
<dbReference type="EMBL" id="SDGY01000001">
    <property type="protein sequence ID" value="TYC47239.1"/>
    <property type="molecule type" value="Genomic_DNA"/>
</dbReference>
<evidence type="ECO:0000313" key="3">
    <source>
        <dbReference type="Proteomes" id="UP000442244"/>
    </source>
</evidence>
<feature type="domain" description="SGNH hydrolase-type esterase" evidence="1">
    <location>
        <begin position="124"/>
        <end position="245"/>
    </location>
</feature>
<dbReference type="InterPro" id="IPR036514">
    <property type="entry name" value="SGNH_hydro_sf"/>
</dbReference>
<sequence>MIIKDLEPFLSPEWGKTSAGFVTTQFGAALDFEVHGARELIFNFESNYLNIVVIWSANNGIWQETSIKNNALKIAVSDGQYSILIKSIDGNQMALWLNPITVVSLEVDEGDVLPVITDAKYVTFIGDSITAGEEMDGLNHHPELSYPKLIAEALDRPLARIGYGGTGLTPSAPFQEPTAVEALWHVAPNIERHRVLSDLVIVNYGTNDLNYGATEQDFCFGLRVYLLELIKRFHDAKIVLLVPFNGAFKNVFEQEIQRFDRFVLVDTSPWQISQRQVHPTIAEHARVAQLLLGGLS</sequence>
<dbReference type="GO" id="GO:0052689">
    <property type="term" value="F:carboxylic ester hydrolase activity"/>
    <property type="evidence" value="ECO:0007669"/>
    <property type="project" value="InterPro"/>
</dbReference>
<dbReference type="InterPro" id="IPR037461">
    <property type="entry name" value="CtCE2-like_dom"/>
</dbReference>
<gene>
    <name evidence="2" type="ORF">ESZ47_03630</name>
</gene>
<dbReference type="SUPFAM" id="SSF52266">
    <property type="entry name" value="SGNH hydrolase"/>
    <property type="match status" value="1"/>
</dbReference>
<organism evidence="2 3">
    <name type="scientific">Leuconostoc litchii</name>
    <dbReference type="NCBI Taxonomy" id="1981069"/>
    <lineage>
        <taxon>Bacteria</taxon>
        <taxon>Bacillati</taxon>
        <taxon>Bacillota</taxon>
        <taxon>Bacilli</taxon>
        <taxon>Lactobacillales</taxon>
        <taxon>Lactobacillaceae</taxon>
        <taxon>Leuconostoc</taxon>
    </lineage>
</organism>
<dbReference type="RefSeq" id="WP_148604834.1">
    <property type="nucleotide sequence ID" value="NZ_BSUV01000001.1"/>
</dbReference>
<dbReference type="CDD" id="cd01831">
    <property type="entry name" value="Endoglucanase_E_like"/>
    <property type="match status" value="1"/>
</dbReference>
<dbReference type="Proteomes" id="UP000442244">
    <property type="component" value="Unassembled WGS sequence"/>
</dbReference>
<name>A0A6P2CSM3_9LACO</name>
<accession>A0A6P2CSM3</accession>
<protein>
    <submittedName>
        <fullName evidence="2">Lysophospholipase</fullName>
    </submittedName>
</protein>
<dbReference type="InterPro" id="IPR013830">
    <property type="entry name" value="SGNH_hydro"/>
</dbReference>
<evidence type="ECO:0000259" key="1">
    <source>
        <dbReference type="Pfam" id="PF13472"/>
    </source>
</evidence>
<dbReference type="Pfam" id="PF13472">
    <property type="entry name" value="Lipase_GDSL_2"/>
    <property type="match status" value="1"/>
</dbReference>